<dbReference type="AlphaFoldDB" id="A0A1I4Y7C1"/>
<dbReference type="SUPFAM" id="SSF63829">
    <property type="entry name" value="Calcium-dependent phosphotriesterase"/>
    <property type="match status" value="1"/>
</dbReference>
<dbReference type="PANTHER" id="PTHR35580">
    <property type="entry name" value="CELL SURFACE GLYCOPROTEIN (S-LAYER PROTEIN)-LIKE PROTEIN"/>
    <property type="match status" value="1"/>
</dbReference>
<evidence type="ECO:0000313" key="2">
    <source>
        <dbReference type="Proteomes" id="UP000199036"/>
    </source>
</evidence>
<dbReference type="Proteomes" id="UP000199036">
    <property type="component" value="Unassembled WGS sequence"/>
</dbReference>
<gene>
    <name evidence="1" type="ORF">SAMN05421741_10449</name>
</gene>
<protein>
    <submittedName>
        <fullName evidence="1">Uncharacterized protein</fullName>
    </submittedName>
</protein>
<name>A0A1I4Y7C1_9FLAO</name>
<keyword evidence="2" id="KW-1185">Reference proteome</keyword>
<organism evidence="1 2">
    <name type="scientific">Paenimyroides ummariense</name>
    <dbReference type="NCBI Taxonomy" id="913024"/>
    <lineage>
        <taxon>Bacteria</taxon>
        <taxon>Pseudomonadati</taxon>
        <taxon>Bacteroidota</taxon>
        <taxon>Flavobacteriia</taxon>
        <taxon>Flavobacteriales</taxon>
        <taxon>Flavobacteriaceae</taxon>
        <taxon>Paenimyroides</taxon>
    </lineage>
</organism>
<dbReference type="RefSeq" id="WP_091519623.1">
    <property type="nucleotide sequence ID" value="NZ_FOVI01000004.1"/>
</dbReference>
<dbReference type="PANTHER" id="PTHR35580:SF1">
    <property type="entry name" value="PHYTASE-LIKE DOMAIN-CONTAINING PROTEIN"/>
    <property type="match status" value="1"/>
</dbReference>
<sequence length="510" mass="57194">MRKLVFFISAFVLFTTSENYGQSLYKREWGTLLPISTKTTKAFTPNKAIVRTVSFVTVVHPETGNLYLVNAEGNEIYEYRPDQLKPKLIYKISDSEEGLSTIENLKFDFENNLIISGRTVAQNLATSGAYSESLIFGFKLAPSYLAKINLQGSVIWFTYFHDILSSNSSLAVDSQNNIYVLNKRNKNTVASPTFFQKNGDLTSNNDYQDVISKLDKNGKHIWSTFYSKDSSTIKSIAAGTNGLYIYGDHMGATMSSNYFGTPNSHHEKIYRPNKSLENIFSVFLSKFSFDGERLWSTYFGEDNTNVTLGNTLLNNNSLAVVGDEAYILATHRIYSKNVDLATENAYLKQRFSNANNNTISKFSSTGEKLWTSFTHGGEHLFTNGDELFVTSLMAKEENIDNLPAINAYQSKYGGGNSDVYTSIISLDGTTLNYASFYGFEGRDAGVTLPTKEGFYIIGTTDNNEKQKAPFATSRSSEKKYFSKGDVYIGDFLSYFKLNAKAKHKKKKNDQ</sequence>
<evidence type="ECO:0000313" key="1">
    <source>
        <dbReference type="EMBL" id="SFN33917.1"/>
    </source>
</evidence>
<accession>A0A1I4Y7C1</accession>
<dbReference type="EMBL" id="FOVI01000004">
    <property type="protein sequence ID" value="SFN33917.1"/>
    <property type="molecule type" value="Genomic_DNA"/>
</dbReference>
<dbReference type="OrthoDB" id="1652165at2"/>
<reference evidence="2" key="1">
    <citation type="submission" date="2016-10" db="EMBL/GenBank/DDBJ databases">
        <authorList>
            <person name="Varghese N."/>
            <person name="Submissions S."/>
        </authorList>
    </citation>
    <scope>NUCLEOTIDE SEQUENCE [LARGE SCALE GENOMIC DNA]</scope>
    <source>
        <strain evidence="2">DS-12</strain>
    </source>
</reference>
<dbReference type="InterPro" id="IPR052918">
    <property type="entry name" value="Motility_Chemotaxis_Reg"/>
</dbReference>
<dbReference type="STRING" id="913024.SAMN05421741_10449"/>
<proteinExistence type="predicted"/>